<sequence length="522" mass="59590">MKRMIFVTIFFSTLLAFTLVWSLISLNSLKQSNFEQIKANNISNQIRLSTDRLTQAARAYVITGDEKHLAFYHKIVDIREGLLPRPKHYHRVYWGVMLAENTPPPFPLSDNQSLKQLLENEHFSTQEKHKLLSFYEKSKKLSAIEQRAFKLVTPNKHMLTKESRFDSTSLLFNEAYSKYKAEIYSDINDFYQLQEQRTSIKLAEEGTNQQNLIIASILCFLCLSLSFLVLLMKLQNENREKVATLNKEVREKTQDIRVKNQALEDSLEKTRAAQRRVVEAEKQSALASLVCNVAHEINTPLGVIITATSHVEHYLQALTSGVSQKRISKRKLNDICDNLDHGVDIVLKNSERISSLVQKLKTISGDNLFEELQSFHLIDCINNAVEVSKELNQQNNVQFQIINPPNTLCHSYPKTVETVIINLILNSYEHAFTENGGNIKITLKPKNSDFILTYTDDGKGIPESINSKVLEPFVTTKKRNEITGLGLSLVSNLVTDKLKGHLNYESKEGEGLKFEIHIKNQI</sequence>
<comment type="caution">
    <text evidence="7">The sequence shown here is derived from an EMBL/GenBank/DDBJ whole genome shotgun (WGS) entry which is preliminary data.</text>
</comment>
<evidence type="ECO:0000259" key="6">
    <source>
        <dbReference type="PROSITE" id="PS50109"/>
    </source>
</evidence>
<proteinExistence type="predicted"/>
<evidence type="ECO:0000256" key="3">
    <source>
        <dbReference type="ARBA" id="ARBA00022553"/>
    </source>
</evidence>
<dbReference type="InterPro" id="IPR004358">
    <property type="entry name" value="Sig_transdc_His_kin-like_C"/>
</dbReference>
<name>A0A099KCD9_COLPS</name>
<keyword evidence="7" id="KW-0808">Transferase</keyword>
<dbReference type="Pfam" id="PF02518">
    <property type="entry name" value="HATPase_c"/>
    <property type="match status" value="1"/>
</dbReference>
<dbReference type="SUPFAM" id="SSF47384">
    <property type="entry name" value="Homodimeric domain of signal transducing histidine kinase"/>
    <property type="match status" value="1"/>
</dbReference>
<dbReference type="PROSITE" id="PS50109">
    <property type="entry name" value="HIS_KIN"/>
    <property type="match status" value="1"/>
</dbReference>
<comment type="catalytic activity">
    <reaction evidence="1">
        <text>ATP + protein L-histidine = ADP + protein N-phospho-L-histidine.</text>
        <dbReference type="EC" id="2.7.13.3"/>
    </reaction>
</comment>
<keyword evidence="4" id="KW-0175">Coiled coil</keyword>
<evidence type="ECO:0000256" key="5">
    <source>
        <dbReference type="SAM" id="Phobius"/>
    </source>
</evidence>
<feature type="domain" description="Histidine kinase" evidence="6">
    <location>
        <begin position="292"/>
        <end position="522"/>
    </location>
</feature>
<keyword evidence="5" id="KW-1133">Transmembrane helix</keyword>
<dbReference type="OrthoDB" id="2521613at2"/>
<dbReference type="Proteomes" id="UP000029843">
    <property type="component" value="Unassembled WGS sequence"/>
</dbReference>
<dbReference type="EMBL" id="JQED01000047">
    <property type="protein sequence ID" value="KGJ88404.1"/>
    <property type="molecule type" value="Genomic_DNA"/>
</dbReference>
<dbReference type="PATRIC" id="fig|28229.4.peg.3592"/>
<feature type="coiled-coil region" evidence="4">
    <location>
        <begin position="231"/>
        <end position="283"/>
    </location>
</feature>
<dbReference type="InterPro" id="IPR003661">
    <property type="entry name" value="HisK_dim/P_dom"/>
</dbReference>
<keyword evidence="3" id="KW-0597">Phosphoprotein</keyword>
<gene>
    <name evidence="7" type="ORF">ND2E_4240</name>
</gene>
<dbReference type="AlphaFoldDB" id="A0A099KCD9"/>
<dbReference type="PANTHER" id="PTHR43065">
    <property type="entry name" value="SENSOR HISTIDINE KINASE"/>
    <property type="match status" value="1"/>
</dbReference>
<evidence type="ECO:0000256" key="2">
    <source>
        <dbReference type="ARBA" id="ARBA00012438"/>
    </source>
</evidence>
<dbReference type="InterPro" id="IPR003594">
    <property type="entry name" value="HATPase_dom"/>
</dbReference>
<dbReference type="InterPro" id="IPR005467">
    <property type="entry name" value="His_kinase_dom"/>
</dbReference>
<dbReference type="GO" id="GO:0000155">
    <property type="term" value="F:phosphorelay sensor kinase activity"/>
    <property type="evidence" value="ECO:0007669"/>
    <property type="project" value="InterPro"/>
</dbReference>
<protein>
    <recommendedName>
        <fullName evidence="2">histidine kinase</fullName>
        <ecNumber evidence="2">2.7.13.3</ecNumber>
    </recommendedName>
</protein>
<evidence type="ECO:0000313" key="8">
    <source>
        <dbReference type="Proteomes" id="UP000029843"/>
    </source>
</evidence>
<dbReference type="InterPro" id="IPR036890">
    <property type="entry name" value="HATPase_C_sf"/>
</dbReference>
<dbReference type="InterPro" id="IPR036097">
    <property type="entry name" value="HisK_dim/P_sf"/>
</dbReference>
<keyword evidence="5" id="KW-0812">Transmembrane</keyword>
<dbReference type="CDD" id="cd00075">
    <property type="entry name" value="HATPase"/>
    <property type="match status" value="1"/>
</dbReference>
<dbReference type="Gene3D" id="1.10.287.130">
    <property type="match status" value="1"/>
</dbReference>
<evidence type="ECO:0000256" key="4">
    <source>
        <dbReference type="SAM" id="Coils"/>
    </source>
</evidence>
<evidence type="ECO:0000256" key="1">
    <source>
        <dbReference type="ARBA" id="ARBA00000085"/>
    </source>
</evidence>
<keyword evidence="5" id="KW-0472">Membrane</keyword>
<dbReference type="SMART" id="SM00387">
    <property type="entry name" value="HATPase_c"/>
    <property type="match status" value="1"/>
</dbReference>
<evidence type="ECO:0000313" key="7">
    <source>
        <dbReference type="EMBL" id="KGJ88404.1"/>
    </source>
</evidence>
<reference evidence="7 8" key="1">
    <citation type="submission" date="2014-08" db="EMBL/GenBank/DDBJ databases">
        <title>Genomic and Phenotypic Diversity of Colwellia psychrerythraea strains from Disparate Marine Basins.</title>
        <authorList>
            <person name="Techtmann S.M."/>
            <person name="Stelling S.C."/>
            <person name="Utturkar S.M."/>
            <person name="Alshibli N."/>
            <person name="Harris A."/>
            <person name="Brown S.D."/>
            <person name="Hazen T.C."/>
        </authorList>
    </citation>
    <scope>NUCLEOTIDE SEQUENCE [LARGE SCALE GENOMIC DNA]</scope>
    <source>
        <strain evidence="7 8">ND2E</strain>
    </source>
</reference>
<accession>A0A099KCD9</accession>
<dbReference type="PRINTS" id="PR00344">
    <property type="entry name" value="BCTRLSENSOR"/>
</dbReference>
<dbReference type="SUPFAM" id="SSF55874">
    <property type="entry name" value="ATPase domain of HSP90 chaperone/DNA topoisomerase II/histidine kinase"/>
    <property type="match status" value="1"/>
</dbReference>
<feature type="transmembrane region" description="Helical" evidence="5">
    <location>
        <begin position="212"/>
        <end position="231"/>
    </location>
</feature>
<dbReference type="CDD" id="cd00082">
    <property type="entry name" value="HisKA"/>
    <property type="match status" value="1"/>
</dbReference>
<dbReference type="Gene3D" id="3.30.565.10">
    <property type="entry name" value="Histidine kinase-like ATPase, C-terminal domain"/>
    <property type="match status" value="1"/>
</dbReference>
<keyword evidence="7" id="KW-0418">Kinase</keyword>
<organism evidence="7 8">
    <name type="scientific">Colwellia psychrerythraea</name>
    <name type="common">Vibrio psychroerythus</name>
    <dbReference type="NCBI Taxonomy" id="28229"/>
    <lineage>
        <taxon>Bacteria</taxon>
        <taxon>Pseudomonadati</taxon>
        <taxon>Pseudomonadota</taxon>
        <taxon>Gammaproteobacteria</taxon>
        <taxon>Alteromonadales</taxon>
        <taxon>Colwelliaceae</taxon>
        <taxon>Colwellia</taxon>
    </lineage>
</organism>
<dbReference type="EC" id="2.7.13.3" evidence="2"/>